<protein>
    <submittedName>
        <fullName evidence="4">DNA cytosine methyltransferase</fullName>
    </submittedName>
</protein>
<comment type="caution">
    <text evidence="4">The sequence shown here is derived from an EMBL/GenBank/DDBJ whole genome shotgun (WGS) entry which is preliminary data.</text>
</comment>
<dbReference type="Pfam" id="PF00145">
    <property type="entry name" value="DNA_methylase"/>
    <property type="match status" value="1"/>
</dbReference>
<evidence type="ECO:0000256" key="2">
    <source>
        <dbReference type="ARBA" id="ARBA00022679"/>
    </source>
</evidence>
<dbReference type="InterPro" id="IPR029063">
    <property type="entry name" value="SAM-dependent_MTases_sf"/>
</dbReference>
<dbReference type="Proteomes" id="UP000660380">
    <property type="component" value="Unassembled WGS sequence"/>
</dbReference>
<keyword evidence="2" id="KW-0808">Transferase</keyword>
<keyword evidence="5" id="KW-1185">Reference proteome</keyword>
<proteinExistence type="predicted"/>
<gene>
    <name evidence="4" type="ORF">H6G81_21250</name>
</gene>
<dbReference type="InterPro" id="IPR001525">
    <property type="entry name" value="C5_MeTfrase"/>
</dbReference>
<accession>A0ABR8GV90</accession>
<dbReference type="GO" id="GO:0008168">
    <property type="term" value="F:methyltransferase activity"/>
    <property type="evidence" value="ECO:0007669"/>
    <property type="project" value="UniProtKB-KW"/>
</dbReference>
<evidence type="ECO:0000313" key="5">
    <source>
        <dbReference type="Proteomes" id="UP000660380"/>
    </source>
</evidence>
<organism evidence="4 5">
    <name type="scientific">Scytonema hofmannii FACHB-248</name>
    <dbReference type="NCBI Taxonomy" id="1842502"/>
    <lineage>
        <taxon>Bacteria</taxon>
        <taxon>Bacillati</taxon>
        <taxon>Cyanobacteriota</taxon>
        <taxon>Cyanophyceae</taxon>
        <taxon>Nostocales</taxon>
        <taxon>Scytonemataceae</taxon>
        <taxon>Scytonema</taxon>
    </lineage>
</organism>
<keyword evidence="3" id="KW-0680">Restriction system</keyword>
<reference evidence="4 5" key="1">
    <citation type="journal article" date="2020" name="ISME J.">
        <title>Comparative genomics reveals insights into cyanobacterial evolution and habitat adaptation.</title>
        <authorList>
            <person name="Chen M.Y."/>
            <person name="Teng W.K."/>
            <person name="Zhao L."/>
            <person name="Hu C.X."/>
            <person name="Zhou Y.K."/>
            <person name="Han B.P."/>
            <person name="Song L.R."/>
            <person name="Shu W.S."/>
        </authorList>
    </citation>
    <scope>NUCLEOTIDE SEQUENCE [LARGE SCALE GENOMIC DNA]</scope>
    <source>
        <strain evidence="4 5">FACHB-248</strain>
    </source>
</reference>
<dbReference type="Gene3D" id="3.40.50.150">
    <property type="entry name" value="Vaccinia Virus protein VP39"/>
    <property type="match status" value="1"/>
</dbReference>
<evidence type="ECO:0000313" key="4">
    <source>
        <dbReference type="EMBL" id="MBD2606984.1"/>
    </source>
</evidence>
<dbReference type="EMBL" id="JACJTA010000052">
    <property type="protein sequence ID" value="MBD2606984.1"/>
    <property type="molecule type" value="Genomic_DNA"/>
</dbReference>
<sequence length="205" mass="22874">MQSLHNRFPCTGTSIAGNGTGLNHPESSLWFQALRCIADGRPDFAIIENPAGVISRGLRAVLGGLRMVKYCWDDPQIISAEEFGAPHERKRLFIVAYSDNIRQRLNGMQTSWSDQIGTVIKEIYNQGRQVKLLCSGVDDGLPSWLGGKHIDGYWRDNISAAPIYPGVRHHLNKRRECNDLYARSVCPLQAAIALRRILYLNSIAG</sequence>
<name>A0ABR8GV90_9CYAN</name>
<evidence type="ECO:0000256" key="1">
    <source>
        <dbReference type="ARBA" id="ARBA00022603"/>
    </source>
</evidence>
<keyword evidence="1 4" id="KW-0489">Methyltransferase</keyword>
<dbReference type="SUPFAM" id="SSF53335">
    <property type="entry name" value="S-adenosyl-L-methionine-dependent methyltransferases"/>
    <property type="match status" value="1"/>
</dbReference>
<evidence type="ECO:0000256" key="3">
    <source>
        <dbReference type="ARBA" id="ARBA00022747"/>
    </source>
</evidence>
<dbReference type="GO" id="GO:0032259">
    <property type="term" value="P:methylation"/>
    <property type="evidence" value="ECO:0007669"/>
    <property type="project" value="UniProtKB-KW"/>
</dbReference>